<dbReference type="InterPro" id="IPR025164">
    <property type="entry name" value="Toastrack_DUF4097"/>
</dbReference>
<dbReference type="Gene3D" id="2.160.20.120">
    <property type="match status" value="1"/>
</dbReference>
<evidence type="ECO:0000259" key="2">
    <source>
        <dbReference type="Pfam" id="PF13349"/>
    </source>
</evidence>
<dbReference type="STRING" id="84135.GCA_001052115_00432"/>
<accession>A0A2N6SF28</accession>
<dbReference type="AlphaFoldDB" id="A0A2N6SF28"/>
<name>A0A2N6SF28_9BACL</name>
<proteinExistence type="predicted"/>
<keyword evidence="1" id="KW-1133">Transmembrane helix</keyword>
<protein>
    <recommendedName>
        <fullName evidence="2">DUF4097 domain-containing protein</fullName>
    </recommendedName>
</protein>
<dbReference type="RefSeq" id="WP_102189648.1">
    <property type="nucleotide sequence ID" value="NZ_PNGT01000003.1"/>
</dbReference>
<organism evidence="3 4">
    <name type="scientific">Gemella sanguinis</name>
    <dbReference type="NCBI Taxonomy" id="84135"/>
    <lineage>
        <taxon>Bacteria</taxon>
        <taxon>Bacillati</taxon>
        <taxon>Bacillota</taxon>
        <taxon>Bacilli</taxon>
        <taxon>Bacillales</taxon>
        <taxon>Gemellaceae</taxon>
        <taxon>Gemella</taxon>
    </lineage>
</organism>
<evidence type="ECO:0000313" key="4">
    <source>
        <dbReference type="Proteomes" id="UP000235670"/>
    </source>
</evidence>
<evidence type="ECO:0000313" key="3">
    <source>
        <dbReference type="EMBL" id="PMC52513.1"/>
    </source>
</evidence>
<keyword evidence="1" id="KW-0472">Membrane</keyword>
<dbReference type="OrthoDB" id="2359834at2"/>
<comment type="caution">
    <text evidence="3">The sequence shown here is derived from an EMBL/GenBank/DDBJ whole genome shotgun (WGS) entry which is preliminary data.</text>
</comment>
<reference evidence="3 4" key="1">
    <citation type="submission" date="2017-09" db="EMBL/GenBank/DDBJ databases">
        <title>Bacterial strain isolated from the female urinary microbiota.</title>
        <authorList>
            <person name="Thomas-White K."/>
            <person name="Kumar N."/>
            <person name="Forster S."/>
            <person name="Putonti C."/>
            <person name="Lawley T."/>
            <person name="Wolfe A.J."/>
        </authorList>
    </citation>
    <scope>NUCLEOTIDE SEQUENCE [LARGE SCALE GENOMIC DNA]</scope>
    <source>
        <strain evidence="3 4">UMB0186</strain>
    </source>
</reference>
<dbReference type="Pfam" id="PF13349">
    <property type="entry name" value="DUF4097"/>
    <property type="match status" value="1"/>
</dbReference>
<keyword evidence="1" id="KW-0812">Transmembrane</keyword>
<sequence length="318" mass="35396">MSKLIKLSRNFIIIGIVLMIIAVIMNDGKIPLFANHYEERHYVKLADNIKSINIDAINDDVTVEPNDSDNIEISYYDSHISQYKITDNDSTLTIKEQDDNILKLNFNFIIKRKNLIIKVPKKLISELELRNTVGNVKLSDLNLTNVKITSNVGNIKLEKLNITNLSIENTAGNTVVANINSEDGEFNINSESGNIYITTLNNFNIANIKNSFGDVSLNDSSSTKFNIDSSTGNTHINDLNNNSIESISCKITTGNINAKNINASKLISLEARFGNVYADISDKKDNYSSSGNTYYSKSGSKIILIKTEHGDTRTNFIN</sequence>
<feature type="transmembrane region" description="Helical" evidence="1">
    <location>
        <begin position="7"/>
        <end position="25"/>
    </location>
</feature>
<feature type="domain" description="DUF4097" evidence="2">
    <location>
        <begin position="49"/>
        <end position="312"/>
    </location>
</feature>
<gene>
    <name evidence="3" type="ORF">CJ218_03495</name>
</gene>
<dbReference type="EMBL" id="PNGT01000003">
    <property type="protein sequence ID" value="PMC52513.1"/>
    <property type="molecule type" value="Genomic_DNA"/>
</dbReference>
<evidence type="ECO:0000256" key="1">
    <source>
        <dbReference type="SAM" id="Phobius"/>
    </source>
</evidence>
<dbReference type="Proteomes" id="UP000235670">
    <property type="component" value="Unassembled WGS sequence"/>
</dbReference>